<dbReference type="AlphaFoldDB" id="A0A939J785"/>
<dbReference type="PANTHER" id="PTHR35008">
    <property type="entry name" value="BLL4482 PROTEIN-RELATED"/>
    <property type="match status" value="1"/>
</dbReference>
<dbReference type="GO" id="GO:0046872">
    <property type="term" value="F:metal ion binding"/>
    <property type="evidence" value="ECO:0007669"/>
    <property type="project" value="UniProtKB-KW"/>
</dbReference>
<dbReference type="RefSeq" id="WP_206979977.1">
    <property type="nucleotide sequence ID" value="NZ_JAFLQZ010000001.1"/>
</dbReference>
<dbReference type="Pfam" id="PF00034">
    <property type="entry name" value="Cytochrom_C"/>
    <property type="match status" value="1"/>
</dbReference>
<evidence type="ECO:0000256" key="2">
    <source>
        <dbReference type="ARBA" id="ARBA00022723"/>
    </source>
</evidence>
<organism evidence="7 8">
    <name type="scientific">Hymenobacter telluris</name>
    <dbReference type="NCBI Taxonomy" id="2816474"/>
    <lineage>
        <taxon>Bacteria</taxon>
        <taxon>Pseudomonadati</taxon>
        <taxon>Bacteroidota</taxon>
        <taxon>Cytophagia</taxon>
        <taxon>Cytophagales</taxon>
        <taxon>Hymenobacteraceae</taxon>
        <taxon>Hymenobacter</taxon>
    </lineage>
</organism>
<dbReference type="InterPro" id="IPR051459">
    <property type="entry name" value="Cytochrome_c-type_DH"/>
</dbReference>
<evidence type="ECO:0000259" key="6">
    <source>
        <dbReference type="PROSITE" id="PS51007"/>
    </source>
</evidence>
<name>A0A939J785_9BACT</name>
<evidence type="ECO:0000256" key="3">
    <source>
        <dbReference type="ARBA" id="ARBA00023004"/>
    </source>
</evidence>
<dbReference type="EMBL" id="JAFLQZ010000001">
    <property type="protein sequence ID" value="MBO0356469.1"/>
    <property type="molecule type" value="Genomic_DNA"/>
</dbReference>
<reference evidence="7" key="1">
    <citation type="submission" date="2021-03" db="EMBL/GenBank/DDBJ databases">
        <authorList>
            <person name="Kim M.K."/>
        </authorList>
    </citation>
    <scope>NUCLEOTIDE SEQUENCE</scope>
    <source>
        <strain evidence="7">BT186</strain>
    </source>
</reference>
<evidence type="ECO:0000313" key="8">
    <source>
        <dbReference type="Proteomes" id="UP000664144"/>
    </source>
</evidence>
<gene>
    <name evidence="7" type="ORF">J0X19_00795</name>
</gene>
<evidence type="ECO:0000256" key="1">
    <source>
        <dbReference type="ARBA" id="ARBA00022617"/>
    </source>
</evidence>
<evidence type="ECO:0000313" key="7">
    <source>
        <dbReference type="EMBL" id="MBO0356469.1"/>
    </source>
</evidence>
<feature type="chain" id="PRO_5037002129" evidence="5">
    <location>
        <begin position="21"/>
        <end position="146"/>
    </location>
</feature>
<sequence>MKKLLVALAGLMIGSLSAEAQKKPAPKPKTTAAAPAALIAQGKAVYTETCLSCHQADGGGVDGMNPPLIKTSYVLGDKTRLVKVVLNGLQDVDIDGEEYNNAMPSYDFLTDQQIAAVLTYVRSSFGNKATPISAAEVEAIRAANKK</sequence>
<dbReference type="SUPFAM" id="SSF46626">
    <property type="entry name" value="Cytochrome c"/>
    <property type="match status" value="1"/>
</dbReference>
<dbReference type="InterPro" id="IPR036909">
    <property type="entry name" value="Cyt_c-like_dom_sf"/>
</dbReference>
<proteinExistence type="predicted"/>
<comment type="caution">
    <text evidence="7">The sequence shown here is derived from an EMBL/GenBank/DDBJ whole genome shotgun (WGS) entry which is preliminary data.</text>
</comment>
<feature type="domain" description="Cytochrome c" evidence="6">
    <location>
        <begin position="37"/>
        <end position="125"/>
    </location>
</feature>
<feature type="signal peptide" evidence="5">
    <location>
        <begin position="1"/>
        <end position="20"/>
    </location>
</feature>
<keyword evidence="1 4" id="KW-0349">Heme</keyword>
<dbReference type="InterPro" id="IPR009056">
    <property type="entry name" value="Cyt_c-like_dom"/>
</dbReference>
<dbReference type="PROSITE" id="PS51007">
    <property type="entry name" value="CYTC"/>
    <property type="match status" value="1"/>
</dbReference>
<dbReference type="GO" id="GO:0020037">
    <property type="term" value="F:heme binding"/>
    <property type="evidence" value="ECO:0007669"/>
    <property type="project" value="InterPro"/>
</dbReference>
<evidence type="ECO:0000256" key="4">
    <source>
        <dbReference type="PROSITE-ProRule" id="PRU00433"/>
    </source>
</evidence>
<keyword evidence="5" id="KW-0732">Signal</keyword>
<dbReference type="Proteomes" id="UP000664144">
    <property type="component" value="Unassembled WGS sequence"/>
</dbReference>
<keyword evidence="8" id="KW-1185">Reference proteome</keyword>
<keyword evidence="2 4" id="KW-0479">Metal-binding</keyword>
<dbReference type="GO" id="GO:0009055">
    <property type="term" value="F:electron transfer activity"/>
    <property type="evidence" value="ECO:0007669"/>
    <property type="project" value="InterPro"/>
</dbReference>
<dbReference type="PANTHER" id="PTHR35008:SF4">
    <property type="entry name" value="BLL4482 PROTEIN"/>
    <property type="match status" value="1"/>
</dbReference>
<keyword evidence="3 4" id="KW-0408">Iron</keyword>
<dbReference type="Gene3D" id="1.10.760.10">
    <property type="entry name" value="Cytochrome c-like domain"/>
    <property type="match status" value="1"/>
</dbReference>
<evidence type="ECO:0000256" key="5">
    <source>
        <dbReference type="SAM" id="SignalP"/>
    </source>
</evidence>
<protein>
    <submittedName>
        <fullName evidence="7">Cytochrome c</fullName>
    </submittedName>
</protein>
<accession>A0A939J785</accession>